<dbReference type="Proteomes" id="UP000827549">
    <property type="component" value="Chromosome 4"/>
</dbReference>
<dbReference type="PROSITE" id="PS01098">
    <property type="entry name" value="LIPASE_GDSL_SER"/>
    <property type="match status" value="1"/>
</dbReference>
<feature type="chain" id="PRO_5042170020" evidence="1">
    <location>
        <begin position="20"/>
        <end position="406"/>
    </location>
</feature>
<dbReference type="Gene3D" id="3.40.50.1110">
    <property type="entry name" value="SGNH hydrolase"/>
    <property type="match status" value="1"/>
</dbReference>
<dbReference type="GO" id="GO:0004620">
    <property type="term" value="F:phospholipase activity"/>
    <property type="evidence" value="ECO:0007669"/>
    <property type="project" value="InterPro"/>
</dbReference>
<name>A0AAF1BMT7_9TREE</name>
<keyword evidence="3" id="KW-1185">Reference proteome</keyword>
<dbReference type="PANTHER" id="PTHR21325:SF31">
    <property type="entry name" value="GH22081P-RELATED"/>
    <property type="match status" value="1"/>
</dbReference>
<dbReference type="AlphaFoldDB" id="A0AAF1BMT7"/>
<reference evidence="2" key="1">
    <citation type="submission" date="2023-10" db="EMBL/GenBank/DDBJ databases">
        <authorList>
            <person name="Noh H."/>
        </authorList>
    </citation>
    <scope>NUCLEOTIDE SEQUENCE</scope>
    <source>
        <strain evidence="2">DUCC4014</strain>
    </source>
</reference>
<organism evidence="2 3">
    <name type="scientific">Vanrija pseudolonga</name>
    <dbReference type="NCBI Taxonomy" id="143232"/>
    <lineage>
        <taxon>Eukaryota</taxon>
        <taxon>Fungi</taxon>
        <taxon>Dikarya</taxon>
        <taxon>Basidiomycota</taxon>
        <taxon>Agaricomycotina</taxon>
        <taxon>Tremellomycetes</taxon>
        <taxon>Trichosporonales</taxon>
        <taxon>Trichosporonaceae</taxon>
        <taxon>Vanrija</taxon>
    </lineage>
</organism>
<dbReference type="InterPro" id="IPR038885">
    <property type="entry name" value="PLB1"/>
</dbReference>
<accession>A0AAF1BMT7</accession>
<protein>
    <submittedName>
        <fullName evidence="2">Phospholipase B1, membrane-associated</fullName>
    </submittedName>
</protein>
<gene>
    <name evidence="2" type="primary">PLB1_1</name>
    <name evidence="2" type="ORF">LOC62_04G005883</name>
</gene>
<dbReference type="PANTHER" id="PTHR21325">
    <property type="entry name" value="PHOSPHOLIPASE B, PLB1"/>
    <property type="match status" value="1"/>
</dbReference>
<proteinExistence type="predicted"/>
<evidence type="ECO:0000256" key="1">
    <source>
        <dbReference type="SAM" id="SignalP"/>
    </source>
</evidence>
<dbReference type="GeneID" id="87809111"/>
<dbReference type="SUPFAM" id="SSF52266">
    <property type="entry name" value="SGNH hydrolase"/>
    <property type="match status" value="1"/>
</dbReference>
<dbReference type="InterPro" id="IPR001087">
    <property type="entry name" value="GDSL"/>
</dbReference>
<sequence>MRRLELLSLLGLAVAGGAASPLPPPRPPTSPLPNLPGTFVRWDEMDRCPPLAPRATPRSADEVRPDDFTVLMALGDSITAGFLARSGGNEGGNDRQHTFHTPLVAEEYRGVSYAIGGDPGALTLPFLFSQYANTSGASTGHHPPLACLAGVGQCSRHPEGDALNAAVSGSIAANLESQAREYLVPAYEGLRADTGDDDDDGWAFLNVGIGANDICAFCLSSGVFGPGTPQEFAQGIRDAVQLVRNHVPRLIVNIMGVLRVSAIYKLTVDNPYCAGPFRPPHLPNLPLECSCAMLPGPLGDYTRSRMDDLSDRYDAAVLALIDEWRTEDDPSFAVVWQPGQAIELAHYPITAVSDVDCFHPSEAAHRRLAAGVWNRLTMGLADKAIPITWTEDIYVRCLEDGDRVVR</sequence>
<keyword evidence="1" id="KW-0732">Signal</keyword>
<dbReference type="RefSeq" id="XP_062628426.1">
    <property type="nucleotide sequence ID" value="XM_062772442.1"/>
</dbReference>
<dbReference type="Pfam" id="PF00657">
    <property type="entry name" value="Lipase_GDSL"/>
    <property type="match status" value="1"/>
</dbReference>
<dbReference type="GO" id="GO:0006644">
    <property type="term" value="P:phospholipid metabolic process"/>
    <property type="evidence" value="ECO:0007669"/>
    <property type="project" value="TreeGrafter"/>
</dbReference>
<dbReference type="EMBL" id="CP086717">
    <property type="protein sequence ID" value="WOO82394.1"/>
    <property type="molecule type" value="Genomic_DNA"/>
</dbReference>
<evidence type="ECO:0000313" key="3">
    <source>
        <dbReference type="Proteomes" id="UP000827549"/>
    </source>
</evidence>
<dbReference type="InterPro" id="IPR036514">
    <property type="entry name" value="SGNH_hydro_sf"/>
</dbReference>
<feature type="signal peptide" evidence="1">
    <location>
        <begin position="1"/>
        <end position="19"/>
    </location>
</feature>
<dbReference type="InterPro" id="IPR008265">
    <property type="entry name" value="Lipase_GDSL_AS"/>
</dbReference>
<evidence type="ECO:0000313" key="2">
    <source>
        <dbReference type="EMBL" id="WOO82394.1"/>
    </source>
</evidence>